<dbReference type="Gene3D" id="3.40.50.1010">
    <property type="entry name" value="5'-nuclease"/>
    <property type="match status" value="1"/>
</dbReference>
<dbReference type="InterPro" id="IPR029060">
    <property type="entry name" value="PIN-like_dom_sf"/>
</dbReference>
<dbReference type="RefSeq" id="WP_090329502.1">
    <property type="nucleotide sequence ID" value="NZ_FNSL01000001.1"/>
</dbReference>
<keyword evidence="1 6" id="KW-1277">Toxin-antitoxin system</keyword>
<feature type="domain" description="PIN" evidence="7">
    <location>
        <begin position="5"/>
        <end position="125"/>
    </location>
</feature>
<dbReference type="CDD" id="cd09873">
    <property type="entry name" value="PIN_Pae0151-like"/>
    <property type="match status" value="1"/>
</dbReference>
<dbReference type="PANTHER" id="PTHR35901:SF1">
    <property type="entry name" value="EXONUCLEASE VAPC9"/>
    <property type="match status" value="1"/>
</dbReference>
<dbReference type="PANTHER" id="PTHR35901">
    <property type="entry name" value="RIBONUCLEASE VAPC3"/>
    <property type="match status" value="1"/>
</dbReference>
<dbReference type="AlphaFoldDB" id="A0A1H4MGE5"/>
<keyword evidence="3 6" id="KW-0479">Metal-binding</keyword>
<dbReference type="Proteomes" id="UP000199064">
    <property type="component" value="Unassembled WGS sequence"/>
</dbReference>
<dbReference type="EMBL" id="FNSL01000001">
    <property type="protein sequence ID" value="SEB81993.1"/>
    <property type="molecule type" value="Genomic_DNA"/>
</dbReference>
<dbReference type="InterPro" id="IPR044153">
    <property type="entry name" value="PIN_Pae0151-like"/>
</dbReference>
<dbReference type="InterPro" id="IPR022907">
    <property type="entry name" value="VapC_family"/>
</dbReference>
<keyword evidence="4 6" id="KW-0378">Hydrolase</keyword>
<evidence type="ECO:0000256" key="1">
    <source>
        <dbReference type="ARBA" id="ARBA00022649"/>
    </source>
</evidence>
<proteinExistence type="inferred from homology"/>
<name>A0A1H4MGE5_9HYPH</name>
<gene>
    <name evidence="6" type="primary">vapC</name>
    <name evidence="8" type="ORF">SAMN05216452_3302</name>
</gene>
<evidence type="ECO:0000256" key="3">
    <source>
        <dbReference type="ARBA" id="ARBA00022723"/>
    </source>
</evidence>
<evidence type="ECO:0000256" key="6">
    <source>
        <dbReference type="HAMAP-Rule" id="MF_00265"/>
    </source>
</evidence>
<keyword evidence="9" id="KW-1185">Reference proteome</keyword>
<dbReference type="Pfam" id="PF01850">
    <property type="entry name" value="PIN"/>
    <property type="match status" value="1"/>
</dbReference>
<dbReference type="SUPFAM" id="SSF88723">
    <property type="entry name" value="PIN domain-like"/>
    <property type="match status" value="1"/>
</dbReference>
<sequence length="135" mass="15161">MTRFVLDTSITAAWLLPNEDHDLALAVQESLLTSQAIVPPIWWFEICNLLVTCERRKRHTPAITQTILDALYDHPILVDDDIDPADMLRLSRAHGLTVYDASYLEIARRNAVPLATLDRRLAQVAAAETIPLFAS</sequence>
<evidence type="ECO:0000256" key="2">
    <source>
        <dbReference type="ARBA" id="ARBA00022722"/>
    </source>
</evidence>
<protein>
    <recommendedName>
        <fullName evidence="6">Ribonuclease VapC</fullName>
        <shortName evidence="6">RNase VapC</shortName>
        <ecNumber evidence="6">3.1.-.-</ecNumber>
    </recommendedName>
    <alternativeName>
        <fullName evidence="6">Toxin VapC</fullName>
    </alternativeName>
</protein>
<dbReference type="InterPro" id="IPR002716">
    <property type="entry name" value="PIN_dom"/>
</dbReference>
<comment type="cofactor">
    <cofactor evidence="6">
        <name>Mg(2+)</name>
        <dbReference type="ChEBI" id="CHEBI:18420"/>
    </cofactor>
</comment>
<feature type="binding site" evidence="6">
    <location>
        <position position="7"/>
    </location>
    <ligand>
        <name>Mg(2+)</name>
        <dbReference type="ChEBI" id="CHEBI:18420"/>
    </ligand>
</feature>
<evidence type="ECO:0000256" key="5">
    <source>
        <dbReference type="ARBA" id="ARBA00022842"/>
    </source>
</evidence>
<dbReference type="GO" id="GO:0016787">
    <property type="term" value="F:hydrolase activity"/>
    <property type="evidence" value="ECO:0007669"/>
    <property type="project" value="UniProtKB-KW"/>
</dbReference>
<dbReference type="EC" id="3.1.-.-" evidence="6"/>
<comment type="function">
    <text evidence="6">Toxic component of a toxin-antitoxin (TA) system. An RNase.</text>
</comment>
<organism evidence="8 9">
    <name type="scientific">Nitratireductor aquibiodomus</name>
    <dbReference type="NCBI Taxonomy" id="204799"/>
    <lineage>
        <taxon>Bacteria</taxon>
        <taxon>Pseudomonadati</taxon>
        <taxon>Pseudomonadota</taxon>
        <taxon>Alphaproteobacteria</taxon>
        <taxon>Hyphomicrobiales</taxon>
        <taxon>Phyllobacteriaceae</taxon>
        <taxon>Nitratireductor</taxon>
    </lineage>
</organism>
<comment type="similarity">
    <text evidence="6">Belongs to the PINc/VapC protein family.</text>
</comment>
<evidence type="ECO:0000256" key="4">
    <source>
        <dbReference type="ARBA" id="ARBA00022801"/>
    </source>
</evidence>
<keyword evidence="2 6" id="KW-0540">Nuclease</keyword>
<reference evidence="9" key="1">
    <citation type="submission" date="2016-10" db="EMBL/GenBank/DDBJ databases">
        <authorList>
            <person name="Varghese N."/>
            <person name="Submissions S."/>
        </authorList>
    </citation>
    <scope>NUCLEOTIDE SEQUENCE [LARGE SCALE GENOMIC DNA]</scope>
    <source>
        <strain evidence="9">ES.061</strain>
    </source>
</reference>
<dbReference type="HAMAP" id="MF_00265">
    <property type="entry name" value="VapC_Nob1"/>
    <property type="match status" value="1"/>
</dbReference>
<keyword evidence="5 6" id="KW-0460">Magnesium</keyword>
<dbReference type="GO" id="GO:0004540">
    <property type="term" value="F:RNA nuclease activity"/>
    <property type="evidence" value="ECO:0007669"/>
    <property type="project" value="InterPro"/>
</dbReference>
<dbReference type="InterPro" id="IPR051619">
    <property type="entry name" value="TypeII_TA_RNase_PINc/VapC"/>
</dbReference>
<feature type="binding site" evidence="6">
    <location>
        <position position="100"/>
    </location>
    <ligand>
        <name>Mg(2+)</name>
        <dbReference type="ChEBI" id="CHEBI:18420"/>
    </ligand>
</feature>
<evidence type="ECO:0000313" key="9">
    <source>
        <dbReference type="Proteomes" id="UP000199064"/>
    </source>
</evidence>
<keyword evidence="6" id="KW-0800">Toxin</keyword>
<evidence type="ECO:0000313" key="8">
    <source>
        <dbReference type="EMBL" id="SEB81993.1"/>
    </source>
</evidence>
<dbReference type="GO" id="GO:0000287">
    <property type="term" value="F:magnesium ion binding"/>
    <property type="evidence" value="ECO:0007669"/>
    <property type="project" value="UniProtKB-UniRule"/>
</dbReference>
<accession>A0A1H4MGE5</accession>
<dbReference type="GO" id="GO:0090729">
    <property type="term" value="F:toxin activity"/>
    <property type="evidence" value="ECO:0007669"/>
    <property type="project" value="UniProtKB-KW"/>
</dbReference>
<evidence type="ECO:0000259" key="7">
    <source>
        <dbReference type="Pfam" id="PF01850"/>
    </source>
</evidence>